<name>A0A0C1NMF4_9CYAN</name>
<dbReference type="EMBL" id="JHEG02000001">
    <property type="protein sequence ID" value="KIE14011.1"/>
    <property type="molecule type" value="Genomic_DNA"/>
</dbReference>
<evidence type="ECO:0000259" key="1">
    <source>
        <dbReference type="PROSITE" id="PS50943"/>
    </source>
</evidence>
<dbReference type="Gene3D" id="1.10.260.40">
    <property type="entry name" value="lambda repressor-like DNA-binding domains"/>
    <property type="match status" value="1"/>
</dbReference>
<sequence>MNIKKPLALDQPEIGKFIRELRLLTGLTQEQFAASLGVTYPTINRWENGRSKPSPMAFKLLEGMVQNLGEEGQTLLSKYWLQK</sequence>
<comment type="caution">
    <text evidence="2">The sequence shown here is derived from an EMBL/GenBank/DDBJ whole genome shotgun (WGS) entry which is preliminary data.</text>
</comment>
<dbReference type="PROSITE" id="PS50943">
    <property type="entry name" value="HTH_CROC1"/>
    <property type="match status" value="1"/>
</dbReference>
<gene>
    <name evidence="2" type="ORF">DA73_0201365</name>
</gene>
<dbReference type="SMART" id="SM00530">
    <property type="entry name" value="HTH_XRE"/>
    <property type="match status" value="1"/>
</dbReference>
<dbReference type="CDD" id="cd00093">
    <property type="entry name" value="HTH_XRE"/>
    <property type="match status" value="1"/>
</dbReference>
<accession>A0A0C1NMF4</accession>
<dbReference type="OrthoDB" id="9801008at2"/>
<dbReference type="STRING" id="1479485.DA73_0201365"/>
<dbReference type="AlphaFoldDB" id="A0A0C1NMF4"/>
<proteinExistence type="predicted"/>
<dbReference type="InterPro" id="IPR010982">
    <property type="entry name" value="Lambda_DNA-bd_dom_sf"/>
</dbReference>
<dbReference type="GO" id="GO:0003677">
    <property type="term" value="F:DNA binding"/>
    <property type="evidence" value="ECO:0007669"/>
    <property type="project" value="InterPro"/>
</dbReference>
<dbReference type="SUPFAM" id="SSF47413">
    <property type="entry name" value="lambda repressor-like DNA-binding domains"/>
    <property type="match status" value="1"/>
</dbReference>
<dbReference type="InterPro" id="IPR001387">
    <property type="entry name" value="Cro/C1-type_HTH"/>
</dbReference>
<organism evidence="2">
    <name type="scientific">Tolypothrix bouteillei VB521301</name>
    <dbReference type="NCBI Taxonomy" id="1479485"/>
    <lineage>
        <taxon>Bacteria</taxon>
        <taxon>Bacillati</taxon>
        <taxon>Cyanobacteriota</taxon>
        <taxon>Cyanophyceae</taxon>
        <taxon>Nostocales</taxon>
        <taxon>Tolypothrichaceae</taxon>
        <taxon>Tolypothrix</taxon>
    </lineage>
</organism>
<feature type="domain" description="HTH cro/C1-type" evidence="1">
    <location>
        <begin position="18"/>
        <end position="54"/>
    </location>
</feature>
<evidence type="ECO:0000313" key="2">
    <source>
        <dbReference type="EMBL" id="KIE14011.1"/>
    </source>
</evidence>
<dbReference type="Pfam" id="PF01381">
    <property type="entry name" value="HTH_3"/>
    <property type="match status" value="1"/>
</dbReference>
<protein>
    <submittedName>
        <fullName evidence="2">XRE family transcriptional regulator</fullName>
    </submittedName>
</protein>
<reference evidence="2" key="1">
    <citation type="journal article" date="2015" name="Genome Announc.">
        <title>Draft Genome Sequence of Tolypothrix boutellei Strain VB521301.</title>
        <authorList>
            <person name="Chandrababunaidu M.M."/>
            <person name="Singh D."/>
            <person name="Sen D."/>
            <person name="Bhan S."/>
            <person name="Das S."/>
            <person name="Gupta A."/>
            <person name="Adhikary S.P."/>
            <person name="Tripathy S."/>
        </authorList>
    </citation>
    <scope>NUCLEOTIDE SEQUENCE</scope>
    <source>
        <strain evidence="2">VB521301</strain>
    </source>
</reference>